<feature type="domain" description="UBP-type" evidence="7">
    <location>
        <begin position="96"/>
        <end position="242"/>
    </location>
</feature>
<keyword evidence="8" id="KW-0378">Hydrolase</keyword>
<feature type="compositionally biased region" description="Polar residues" evidence="5">
    <location>
        <begin position="614"/>
        <end position="623"/>
    </location>
</feature>
<dbReference type="GO" id="GO:0005634">
    <property type="term" value="C:nucleus"/>
    <property type="evidence" value="ECO:0007669"/>
    <property type="project" value="TreeGrafter"/>
</dbReference>
<reference evidence="8 9" key="1">
    <citation type="submission" date="2017-01" db="EMBL/GenBank/DDBJ databases">
        <authorList>
            <person name="Mah S.A."/>
            <person name="Swanson W.J."/>
            <person name="Moy G.W."/>
            <person name="Vacquier V.D."/>
        </authorList>
    </citation>
    <scope>NUCLEOTIDE SEQUENCE [LARGE SCALE GENOMIC DNA]</scope>
    <source>
        <strain evidence="8 9">GSMNP</strain>
    </source>
</reference>
<dbReference type="PROSITE" id="PS00972">
    <property type="entry name" value="USP_1"/>
    <property type="match status" value="1"/>
</dbReference>
<feature type="compositionally biased region" description="Polar residues" evidence="5">
    <location>
        <begin position="774"/>
        <end position="789"/>
    </location>
</feature>
<feature type="compositionally biased region" description="Low complexity" evidence="5">
    <location>
        <begin position="1118"/>
        <end position="1130"/>
    </location>
</feature>
<keyword evidence="1" id="KW-0479">Metal-binding</keyword>
<dbReference type="Pfam" id="PF02148">
    <property type="entry name" value="zf-UBP"/>
    <property type="match status" value="1"/>
</dbReference>
<protein>
    <submittedName>
        <fullName evidence="8">Ubiquitin carboxyl-terminal hydrolase nonstop</fullName>
    </submittedName>
</protein>
<feature type="compositionally biased region" description="Acidic residues" evidence="5">
    <location>
        <begin position="1356"/>
        <end position="1403"/>
    </location>
</feature>
<keyword evidence="2 4" id="KW-0863">Zinc-finger</keyword>
<dbReference type="PANTHER" id="PTHR24006:SF937">
    <property type="entry name" value="UBIQUITIN CARBOXYL-TERMINAL HYDROLASE"/>
    <property type="match status" value="1"/>
</dbReference>
<dbReference type="GO" id="GO:0008270">
    <property type="term" value="F:zinc ion binding"/>
    <property type="evidence" value="ECO:0007669"/>
    <property type="project" value="UniProtKB-KW"/>
</dbReference>
<comment type="caution">
    <text evidence="8">The sequence shown here is derived from an EMBL/GenBank/DDBJ whole genome shotgun (WGS) entry which is preliminary data.</text>
</comment>
<feature type="region of interest" description="Disordered" evidence="5">
    <location>
        <begin position="1185"/>
        <end position="1309"/>
    </location>
</feature>
<feature type="region of interest" description="Disordered" evidence="5">
    <location>
        <begin position="614"/>
        <end position="636"/>
    </location>
</feature>
<gene>
    <name evidence="8" type="ORF">AYI70_g6472</name>
</gene>
<dbReference type="PROSITE" id="PS50235">
    <property type="entry name" value="USP_3"/>
    <property type="match status" value="1"/>
</dbReference>
<keyword evidence="9" id="KW-1185">Reference proteome</keyword>
<evidence type="ECO:0000256" key="5">
    <source>
        <dbReference type="SAM" id="MobiDB-lite"/>
    </source>
</evidence>
<dbReference type="InterPro" id="IPR028889">
    <property type="entry name" value="USP"/>
</dbReference>
<dbReference type="EMBL" id="LSSN01002279">
    <property type="protein sequence ID" value="OMJ16636.1"/>
    <property type="molecule type" value="Genomic_DNA"/>
</dbReference>
<feature type="compositionally biased region" description="Basic and acidic residues" evidence="5">
    <location>
        <begin position="1197"/>
        <end position="1213"/>
    </location>
</feature>
<feature type="compositionally biased region" description="Low complexity" evidence="5">
    <location>
        <begin position="790"/>
        <end position="804"/>
    </location>
</feature>
<dbReference type="InterPro" id="IPR018200">
    <property type="entry name" value="USP_CS"/>
</dbReference>
<dbReference type="SUPFAM" id="SSF54001">
    <property type="entry name" value="Cysteine proteinases"/>
    <property type="match status" value="1"/>
</dbReference>
<evidence type="ECO:0000256" key="3">
    <source>
        <dbReference type="ARBA" id="ARBA00022833"/>
    </source>
</evidence>
<evidence type="ECO:0000313" key="8">
    <source>
        <dbReference type="EMBL" id="OMJ16636.1"/>
    </source>
</evidence>
<keyword evidence="3" id="KW-0862">Zinc</keyword>
<dbReference type="GO" id="GO:0005829">
    <property type="term" value="C:cytosol"/>
    <property type="evidence" value="ECO:0007669"/>
    <property type="project" value="TreeGrafter"/>
</dbReference>
<dbReference type="InterPro" id="IPR001607">
    <property type="entry name" value="Znf_UBP"/>
</dbReference>
<accession>A0A1R1XPT0</accession>
<name>A0A1R1XPT0_9FUNG</name>
<feature type="region of interest" description="Disordered" evidence="5">
    <location>
        <begin position="774"/>
        <end position="810"/>
    </location>
</feature>
<evidence type="ECO:0000259" key="6">
    <source>
        <dbReference type="PROSITE" id="PS50235"/>
    </source>
</evidence>
<feature type="compositionally biased region" description="Basic and acidic residues" evidence="5">
    <location>
        <begin position="1321"/>
        <end position="1335"/>
    </location>
</feature>
<dbReference type="SUPFAM" id="SSF57850">
    <property type="entry name" value="RING/U-box"/>
    <property type="match status" value="1"/>
</dbReference>
<organism evidence="8 9">
    <name type="scientific">Smittium culicis</name>
    <dbReference type="NCBI Taxonomy" id="133412"/>
    <lineage>
        <taxon>Eukaryota</taxon>
        <taxon>Fungi</taxon>
        <taxon>Fungi incertae sedis</taxon>
        <taxon>Zoopagomycota</taxon>
        <taxon>Kickxellomycotina</taxon>
        <taxon>Harpellomycetes</taxon>
        <taxon>Harpellales</taxon>
        <taxon>Legeriomycetaceae</taxon>
        <taxon>Smittium</taxon>
    </lineage>
</organism>
<dbReference type="PROSITE" id="PS00973">
    <property type="entry name" value="USP_2"/>
    <property type="match status" value="1"/>
</dbReference>
<feature type="compositionally biased region" description="Acidic residues" evidence="5">
    <location>
        <begin position="1262"/>
        <end position="1288"/>
    </location>
</feature>
<feature type="region of interest" description="Disordered" evidence="5">
    <location>
        <begin position="932"/>
        <end position="991"/>
    </location>
</feature>
<evidence type="ECO:0000259" key="7">
    <source>
        <dbReference type="PROSITE" id="PS50271"/>
    </source>
</evidence>
<sequence>MSTKSLSKRSENQNGNIRATNSKISSNSTHLSAGCPHIQSHIKGLVDKLKVLAPYSIICSKRQTLLLGRRGTVSSSSFSQGSSSLPNGSNQGNLTDYSIDQNILDSTNNNSLLNNSANLEGDRSRKRLVEEMPTPLCDDCQTPLDRIHACLECDYYGCWKSKSKRYCSSRPSSNHYSSPLFNLATENLSRPHIIDHLDKCNHSFAVDFYRLQIYCHRCKDYIYDPSMLSWLRGMTVRWYAALCDAAEPEAKRPRIIGVSIDITPQEARFAKEHGTVRPCGGLRGLRNLGNSCFLNVVVQVLFQNPMIRGWMLSGGHSPTRCVVGRRNLPASTSKIIAPKIKGATNQDSKSNSVSDLSLKSQKDLLNPDSSQKTSSRASSVDNVNDPNIAKSCIGCELYSLLLNFFSGETSPIGASRLLHSLWVLRPDLAGYGQQDAHECFIAILDLLHNCLEENVIDPEQIKSLEDSNDNSNSNLNSLAKKSSSLNHNDTCSCVVHQTFGGILQSTVVCNDCGNVSVAYDPVLDLSLDIEPVHIKSQSKLPSSSSTVVDKAEDLSSASINSQVNAKDESSLNPFEINEQLENQAAFLKKTSTADFELRKKYKAKALKGDFTDLSDTNGSSSSIPGEVEDDSLTKNNGNYSKPPFNNLNFNSNAHVQTLQKCLEQFTNPEILGNGMYSCSNCESSNAFATKQFSIKQLPPVLSFQLKRFNRGISSTSKLNTYVRLPLNLDMTPYTTNTIVNNSLSDNSFNSQSTFSAGTPLSTYASFAQNGPSGSFSEDLPLSSTSLNKENNASNSGINSSSFNNSRRRPETARVNPACQYQLFAVINHSGALDTGHYTLYSQHRNQWFKFDDSTITFADISDVLCLEEEARCYRGEASKGLAYMAFYVKQTLDFNDPPSLDGDAMNAPGSVPGLLSIPTSLSGASGFINSALNPNNPAKKVERRGRKRTIDIANKSGQLTTNTNDSEPLSFKLKTESGLSQSSSSDSDSDSLPLELAAMSRANKQIDQNDDLLINKLIQRNSTLSNSPSKNSKQNVALANKLPKGSLKIKLSSTAVKKESGDNTELNSFEYKALTNNDTPKNANSKPFSIKIKTSSKNLNKDKWSNLLQNKKNEISDSDSNSLSKISKQSTNKKGSSFNALSKNDIRSYFSSIKNSNNKDLEIIRKSGGISKVYKQNASNLKELKNENKSSNFTSQKLEDIDSHESSDDKSSDEQSGDNGDESQDDVSGSDDDNQTQDTVNTSLYKNLKKNKSKIAEFGDREEGEEYTDEDDDDDEYGDADGAEDDDNINITNADGYNDEPIEGGSANENEIDTFEEIDGDDIKKELHTSTDSKKLDKKNINSAHETLNFSKNSSDDDYFDDDDEDEDDAGQDDDEDGDDEDNDDQNAEDGEEGEENDDGYDS</sequence>
<evidence type="ECO:0000256" key="2">
    <source>
        <dbReference type="ARBA" id="ARBA00022771"/>
    </source>
</evidence>
<proteinExistence type="predicted"/>
<dbReference type="Gene3D" id="3.90.70.10">
    <property type="entry name" value="Cysteine proteinases"/>
    <property type="match status" value="2"/>
</dbReference>
<feature type="compositionally biased region" description="Acidic residues" evidence="5">
    <location>
        <begin position="1215"/>
        <end position="1235"/>
    </location>
</feature>
<feature type="compositionally biased region" description="Polar residues" evidence="5">
    <location>
        <begin position="955"/>
        <end position="967"/>
    </location>
</feature>
<feature type="region of interest" description="Disordered" evidence="5">
    <location>
        <begin position="1"/>
        <end position="31"/>
    </location>
</feature>
<dbReference type="PROSITE" id="PS51257">
    <property type="entry name" value="PROKAR_LIPOPROTEIN"/>
    <property type="match status" value="1"/>
</dbReference>
<dbReference type="InterPro" id="IPR038765">
    <property type="entry name" value="Papain-like_cys_pep_sf"/>
</dbReference>
<feature type="region of interest" description="Disordered" evidence="5">
    <location>
        <begin position="1316"/>
        <end position="1335"/>
    </location>
</feature>
<evidence type="ECO:0000256" key="1">
    <source>
        <dbReference type="ARBA" id="ARBA00022723"/>
    </source>
</evidence>
<dbReference type="STRING" id="133412.A0A1R1XPT0"/>
<feature type="compositionally biased region" description="Low complexity" evidence="5">
    <location>
        <begin position="1236"/>
        <end position="1246"/>
    </location>
</feature>
<dbReference type="Gene3D" id="3.30.40.10">
    <property type="entry name" value="Zinc/RING finger domain, C3HC4 (zinc finger)"/>
    <property type="match status" value="1"/>
</dbReference>
<evidence type="ECO:0000256" key="4">
    <source>
        <dbReference type="PROSITE-ProRule" id="PRU00502"/>
    </source>
</evidence>
<feature type="region of interest" description="Disordered" evidence="5">
    <location>
        <begin position="1110"/>
        <end position="1139"/>
    </location>
</feature>
<dbReference type="InterPro" id="IPR013083">
    <property type="entry name" value="Znf_RING/FYVE/PHD"/>
</dbReference>
<feature type="compositionally biased region" description="Polar residues" evidence="5">
    <location>
        <begin position="12"/>
        <end position="31"/>
    </location>
</feature>
<dbReference type="Proteomes" id="UP000187283">
    <property type="component" value="Unassembled WGS sequence"/>
</dbReference>
<feature type="domain" description="USP" evidence="6">
    <location>
        <begin position="283"/>
        <end position="890"/>
    </location>
</feature>
<dbReference type="InterPro" id="IPR050164">
    <property type="entry name" value="Peptidase_C19"/>
</dbReference>
<dbReference type="PANTHER" id="PTHR24006">
    <property type="entry name" value="UBIQUITIN CARBOXYL-TERMINAL HYDROLASE"/>
    <property type="match status" value="1"/>
</dbReference>
<dbReference type="PROSITE" id="PS50271">
    <property type="entry name" value="ZF_UBP"/>
    <property type="match status" value="1"/>
</dbReference>
<dbReference type="Pfam" id="PF00443">
    <property type="entry name" value="UCH"/>
    <property type="match status" value="1"/>
</dbReference>
<feature type="region of interest" description="Disordered" evidence="5">
    <location>
        <begin position="1346"/>
        <end position="1403"/>
    </location>
</feature>
<dbReference type="GO" id="GO:0016579">
    <property type="term" value="P:protein deubiquitination"/>
    <property type="evidence" value="ECO:0007669"/>
    <property type="project" value="InterPro"/>
</dbReference>
<dbReference type="OrthoDB" id="289038at2759"/>
<evidence type="ECO:0000313" key="9">
    <source>
        <dbReference type="Proteomes" id="UP000187283"/>
    </source>
</evidence>
<dbReference type="GO" id="GO:0004843">
    <property type="term" value="F:cysteine-type deubiquitinase activity"/>
    <property type="evidence" value="ECO:0007669"/>
    <property type="project" value="InterPro"/>
</dbReference>
<dbReference type="InterPro" id="IPR001394">
    <property type="entry name" value="Peptidase_C19_UCH"/>
</dbReference>